<dbReference type="GO" id="GO:0005524">
    <property type="term" value="F:ATP binding"/>
    <property type="evidence" value="ECO:0007669"/>
    <property type="project" value="UniProtKB-UniRule"/>
</dbReference>
<dbReference type="STRING" id="662755.CRES_0927"/>
<dbReference type="GO" id="GO:0043138">
    <property type="term" value="F:3'-5' DNA helicase activity"/>
    <property type="evidence" value="ECO:0007669"/>
    <property type="project" value="TreeGrafter"/>
</dbReference>
<dbReference type="eggNOG" id="COG3973">
    <property type="taxonomic scope" value="Bacteria"/>
</dbReference>
<protein>
    <recommendedName>
        <fullName evidence="6">UvrD-like helicase ATP-binding domain-containing protein</fullName>
    </recommendedName>
</protein>
<dbReference type="PANTHER" id="PTHR11070">
    <property type="entry name" value="UVRD / RECB / PCRA DNA HELICASE FAMILY MEMBER"/>
    <property type="match status" value="1"/>
</dbReference>
<dbReference type="EMBL" id="CP002857">
    <property type="protein sequence ID" value="AEI09283.1"/>
    <property type="molecule type" value="Genomic_DNA"/>
</dbReference>
<keyword evidence="3 5" id="KW-0347">Helicase</keyword>
<dbReference type="AlphaFoldDB" id="F8E1B9"/>
<evidence type="ECO:0000313" key="8">
    <source>
        <dbReference type="Proteomes" id="UP000000492"/>
    </source>
</evidence>
<dbReference type="InterPro" id="IPR014016">
    <property type="entry name" value="UvrD-like_ATP-bd"/>
</dbReference>
<evidence type="ECO:0000256" key="2">
    <source>
        <dbReference type="ARBA" id="ARBA00022801"/>
    </source>
</evidence>
<dbReference type="InterPro" id="IPR027785">
    <property type="entry name" value="UvrD-like_helicase_C"/>
</dbReference>
<keyword evidence="4 5" id="KW-0067">ATP-binding</keyword>
<dbReference type="InterPro" id="IPR027417">
    <property type="entry name" value="P-loop_NTPase"/>
</dbReference>
<keyword evidence="1 5" id="KW-0547">Nucleotide-binding</keyword>
<evidence type="ECO:0000256" key="3">
    <source>
        <dbReference type="ARBA" id="ARBA00022806"/>
    </source>
</evidence>
<gene>
    <name evidence="7" type="ordered locus">CRES_0927</name>
</gene>
<organism evidence="7 8">
    <name type="scientific">Corynebacterium resistens (strain DSM 45100 / JCM 12819 / GTC 2026 / SICGH 158)</name>
    <dbReference type="NCBI Taxonomy" id="662755"/>
    <lineage>
        <taxon>Bacteria</taxon>
        <taxon>Bacillati</taxon>
        <taxon>Actinomycetota</taxon>
        <taxon>Actinomycetes</taxon>
        <taxon>Mycobacteriales</taxon>
        <taxon>Corynebacteriaceae</taxon>
        <taxon>Corynebacterium</taxon>
    </lineage>
</organism>
<dbReference type="PANTHER" id="PTHR11070:SF45">
    <property type="entry name" value="DNA 3'-5' HELICASE"/>
    <property type="match status" value="1"/>
</dbReference>
<dbReference type="GO" id="GO:0016787">
    <property type="term" value="F:hydrolase activity"/>
    <property type="evidence" value="ECO:0007669"/>
    <property type="project" value="UniProtKB-UniRule"/>
</dbReference>
<sequence length="782" mass="85187">MDSSRARLEEKLKAVRLEADIDDPQGLMMRDREARDISQRLDELSAADMGLMFGRIDVADEDPENPVPGHPELDRRYIGRIGIHDSDADMRTLLMDWRAPMARPFYLATTLHSDGVHTRRHITTRGRKVSAVADEILSTPADGEDGELRGVDTGGVATEKALLQAVNRTRSEHMRDIVETIAAEQDRIIRSDYRGVTVVQGAPGTGKTAVALHRAAYLLYTWREQLRHTGVLIIGPNSRFLEYISQVLPSLGETGVVLATPGTLLPGVKTVPERSLLAREIKGSIEMVAILREAVKSWQTVPDSPVELAHDGVELELTPQMVRAARTKARRSRRPHNKARAVFAEHLTRAISDLLAEKIGSDPLGGTNLLSAGDRAQLHDDLAADPRLEEVIESLWPTLTPDKVLAELYARPEVAAFDYDDATLNGLRRPASGEGDESVWTDADAPLLDELADLLGIIDDEEREAAEREEWLEKISEAQEALDILTGSASQDLDDGFAPEILMAYDVLDAEMLAQRQQVRDIRSTAQRAAADQRWAFGHVIVDEAQELSAMAWRMVFRRSPNKWMTIVGDPAQTSNPSGVDTWESTLEPFVADRWQLHELTVNYRTPRDIAQLANALLPEIAPDQTVATALRDSGTGIRYFRLGELANAISGARSAAGEGLVGVIFAKDDATVSAYVNVVLQQLGQGGAGIEVPMVNAESTHAAGAAACTAGGPARTAVESAQNIVAVDITEAKGLEFDEVVLVEPVSIATASPQGLNDVYVAITRATQGLSVVHDAPLPWE</sequence>
<dbReference type="Proteomes" id="UP000000492">
    <property type="component" value="Chromosome"/>
</dbReference>
<dbReference type="GO" id="GO:0000725">
    <property type="term" value="P:recombinational repair"/>
    <property type="evidence" value="ECO:0007669"/>
    <property type="project" value="TreeGrafter"/>
</dbReference>
<accession>F8E1B9</accession>
<feature type="domain" description="UvrD-like helicase ATP-binding" evidence="6">
    <location>
        <begin position="180"/>
        <end position="607"/>
    </location>
</feature>
<keyword evidence="2 5" id="KW-0378">Hydrolase</keyword>
<name>F8E1B9_CORRG</name>
<evidence type="ECO:0000256" key="5">
    <source>
        <dbReference type="PROSITE-ProRule" id="PRU00560"/>
    </source>
</evidence>
<dbReference type="Gene3D" id="3.40.50.300">
    <property type="entry name" value="P-loop containing nucleotide triphosphate hydrolases"/>
    <property type="match status" value="3"/>
</dbReference>
<dbReference type="KEGG" id="crd:CRES_0927"/>
<feature type="binding site" evidence="5">
    <location>
        <begin position="201"/>
        <end position="208"/>
    </location>
    <ligand>
        <name>ATP</name>
        <dbReference type="ChEBI" id="CHEBI:30616"/>
    </ligand>
</feature>
<evidence type="ECO:0000256" key="1">
    <source>
        <dbReference type="ARBA" id="ARBA00022741"/>
    </source>
</evidence>
<dbReference type="HOGENOM" id="CLU_010312_3_1_11"/>
<dbReference type="GO" id="GO:0003677">
    <property type="term" value="F:DNA binding"/>
    <property type="evidence" value="ECO:0007669"/>
    <property type="project" value="InterPro"/>
</dbReference>
<dbReference type="InterPro" id="IPR000212">
    <property type="entry name" value="DNA_helicase_UvrD/REP"/>
</dbReference>
<dbReference type="PROSITE" id="PS51198">
    <property type="entry name" value="UVRD_HELICASE_ATP_BIND"/>
    <property type="match status" value="1"/>
</dbReference>
<evidence type="ECO:0000313" key="7">
    <source>
        <dbReference type="EMBL" id="AEI09283.1"/>
    </source>
</evidence>
<dbReference type="GO" id="GO:0005829">
    <property type="term" value="C:cytosol"/>
    <property type="evidence" value="ECO:0007669"/>
    <property type="project" value="TreeGrafter"/>
</dbReference>
<dbReference type="SUPFAM" id="SSF52540">
    <property type="entry name" value="P-loop containing nucleoside triphosphate hydrolases"/>
    <property type="match status" value="1"/>
</dbReference>
<keyword evidence="8" id="KW-1185">Reference proteome</keyword>
<evidence type="ECO:0000256" key="4">
    <source>
        <dbReference type="ARBA" id="ARBA00022840"/>
    </source>
</evidence>
<evidence type="ECO:0000259" key="6">
    <source>
        <dbReference type="PROSITE" id="PS51198"/>
    </source>
</evidence>
<reference evidence="7 8" key="1">
    <citation type="journal article" date="2012" name="BMC Genomics">
        <title>Complete genome sequence, lifestyle, and multi-drug resistance of the human pathogen Corynebacterium resistens DSM 45100 isolated from blood samples of a leukemia patient.</title>
        <authorList>
            <person name="Schroder J."/>
            <person name="Maus I."/>
            <person name="Meyer K."/>
            <person name="Wordemann S."/>
            <person name="Blom J."/>
            <person name="Jaenicke S."/>
            <person name="Schneider J."/>
            <person name="Trost E."/>
            <person name="Tauch A."/>
        </authorList>
    </citation>
    <scope>NUCLEOTIDE SEQUENCE [LARGE SCALE GENOMIC DNA]</scope>
    <source>
        <strain evidence="8">DSM 45100 / JCM 12819 / CCUG 50093 / GTC 2026 / SICGH 158</strain>
    </source>
</reference>
<dbReference type="Pfam" id="PF13538">
    <property type="entry name" value="UvrD_C_2"/>
    <property type="match status" value="1"/>
</dbReference>
<proteinExistence type="predicted"/>